<name>A0A9D1MDE6_9FIRM</name>
<comment type="caution">
    <text evidence="2">The sequence shown here is derived from an EMBL/GenBank/DDBJ whole genome shotgun (WGS) entry which is preliminary data.</text>
</comment>
<evidence type="ECO:0000259" key="1">
    <source>
        <dbReference type="Pfam" id="PF12146"/>
    </source>
</evidence>
<dbReference type="PANTHER" id="PTHR43265:SF1">
    <property type="entry name" value="ESTERASE ESTD"/>
    <property type="match status" value="1"/>
</dbReference>
<dbReference type="Gene3D" id="3.40.50.1820">
    <property type="entry name" value="alpha/beta hydrolase"/>
    <property type="match status" value="1"/>
</dbReference>
<organism evidence="2 3">
    <name type="scientific">Candidatus Ornithomonoglobus merdipullorum</name>
    <dbReference type="NCBI Taxonomy" id="2840895"/>
    <lineage>
        <taxon>Bacteria</taxon>
        <taxon>Bacillati</taxon>
        <taxon>Bacillota</taxon>
        <taxon>Clostridia</taxon>
        <taxon>Candidatus Ornithomonoglobus</taxon>
    </lineage>
</organism>
<keyword evidence="2" id="KW-0378">Hydrolase</keyword>
<dbReference type="InterPro" id="IPR029058">
    <property type="entry name" value="AB_hydrolase_fold"/>
</dbReference>
<dbReference type="InterPro" id="IPR022742">
    <property type="entry name" value="Hydrolase_4"/>
</dbReference>
<reference evidence="2" key="2">
    <citation type="journal article" date="2021" name="PeerJ">
        <title>Extensive microbial diversity within the chicken gut microbiome revealed by metagenomics and culture.</title>
        <authorList>
            <person name="Gilroy R."/>
            <person name="Ravi A."/>
            <person name="Getino M."/>
            <person name="Pursley I."/>
            <person name="Horton D.L."/>
            <person name="Alikhan N.F."/>
            <person name="Baker D."/>
            <person name="Gharbi K."/>
            <person name="Hall N."/>
            <person name="Watson M."/>
            <person name="Adriaenssens E.M."/>
            <person name="Foster-Nyarko E."/>
            <person name="Jarju S."/>
            <person name="Secka A."/>
            <person name="Antonio M."/>
            <person name="Oren A."/>
            <person name="Chaudhuri R.R."/>
            <person name="La Ragione R."/>
            <person name="Hildebrand F."/>
            <person name="Pallen M.J."/>
        </authorList>
    </citation>
    <scope>NUCLEOTIDE SEQUENCE</scope>
    <source>
        <strain evidence="2">USAMLcec3-3695</strain>
    </source>
</reference>
<dbReference type="InterPro" id="IPR053145">
    <property type="entry name" value="AB_hydrolase_Est10"/>
</dbReference>
<dbReference type="SUPFAM" id="SSF53474">
    <property type="entry name" value="alpha/beta-Hydrolases"/>
    <property type="match status" value="1"/>
</dbReference>
<proteinExistence type="predicted"/>
<dbReference type="AlphaFoldDB" id="A0A9D1MDE6"/>
<dbReference type="GO" id="GO:0052689">
    <property type="term" value="F:carboxylic ester hydrolase activity"/>
    <property type="evidence" value="ECO:0007669"/>
    <property type="project" value="TreeGrafter"/>
</dbReference>
<dbReference type="EMBL" id="DVNB01000099">
    <property type="protein sequence ID" value="HIU58053.1"/>
    <property type="molecule type" value="Genomic_DNA"/>
</dbReference>
<dbReference type="Proteomes" id="UP000824109">
    <property type="component" value="Unassembled WGS sequence"/>
</dbReference>
<accession>A0A9D1MDE6</accession>
<evidence type="ECO:0000313" key="2">
    <source>
        <dbReference type="EMBL" id="HIU58053.1"/>
    </source>
</evidence>
<reference evidence="2" key="1">
    <citation type="submission" date="2020-10" db="EMBL/GenBank/DDBJ databases">
        <authorList>
            <person name="Gilroy R."/>
        </authorList>
    </citation>
    <scope>NUCLEOTIDE SEQUENCE</scope>
    <source>
        <strain evidence="2">USAMLcec3-3695</strain>
    </source>
</reference>
<dbReference type="PANTHER" id="PTHR43265">
    <property type="entry name" value="ESTERASE ESTD"/>
    <property type="match status" value="1"/>
</dbReference>
<gene>
    <name evidence="2" type="ORF">IAA61_09640</name>
</gene>
<protein>
    <submittedName>
        <fullName evidence="2">Alpha/beta fold hydrolase</fullName>
    </submittedName>
</protein>
<feature type="domain" description="Serine aminopeptidase S33" evidence="1">
    <location>
        <begin position="28"/>
        <end position="138"/>
    </location>
</feature>
<dbReference type="Pfam" id="PF12146">
    <property type="entry name" value="Hydrolase_4"/>
    <property type="match status" value="1"/>
</dbReference>
<sequence>MQIEIKRDGLTLRGDLLKPDREKCPVAIIFHGLMSNRGRDGSGMFSRIADALVEKGIAAVKFDFDGHGESDGDFEDMTVYSELLDAAKIMKYVRGLDFAEDIYIVGHSQGALVGGMIAGYYREYVKKLVMLAPAATIVDDALKGSCFGAMYDTYNTPEHMKMRNVDGDEFLLGEFYLRTARTLPVYETTSMFKGETLIIHGTDDQAVGVIGSKRYAEYMENVKLELIEGEQHGLDLFSLDRVVEEVAGFLSGE</sequence>
<evidence type="ECO:0000313" key="3">
    <source>
        <dbReference type="Proteomes" id="UP000824109"/>
    </source>
</evidence>